<evidence type="ECO:0000259" key="3">
    <source>
        <dbReference type="PROSITE" id="PS50106"/>
    </source>
</evidence>
<organism evidence="4 5">
    <name type="scientific">Diaphorina citri</name>
    <name type="common">Asian citrus psyllid</name>
    <dbReference type="NCBI Taxonomy" id="121845"/>
    <lineage>
        <taxon>Eukaryota</taxon>
        <taxon>Metazoa</taxon>
        <taxon>Ecdysozoa</taxon>
        <taxon>Arthropoda</taxon>
        <taxon>Hexapoda</taxon>
        <taxon>Insecta</taxon>
        <taxon>Pterygota</taxon>
        <taxon>Neoptera</taxon>
        <taxon>Paraneoptera</taxon>
        <taxon>Hemiptera</taxon>
        <taxon>Sternorrhyncha</taxon>
        <taxon>Psylloidea</taxon>
        <taxon>Psyllidae</taxon>
        <taxon>Diaphorininae</taxon>
        <taxon>Diaphorina</taxon>
    </lineage>
</organism>
<dbReference type="InterPro" id="IPR001478">
    <property type="entry name" value="PDZ"/>
</dbReference>
<evidence type="ECO:0000256" key="2">
    <source>
        <dbReference type="SAM" id="MobiDB-lite"/>
    </source>
</evidence>
<feature type="region of interest" description="Disordered" evidence="2">
    <location>
        <begin position="116"/>
        <end position="166"/>
    </location>
</feature>
<dbReference type="PANTHER" id="PTHR14191:SF28">
    <property type="entry name" value="GH04176P-RELATED"/>
    <property type="match status" value="1"/>
</dbReference>
<reference evidence="5" key="1">
    <citation type="submission" date="2025-08" db="UniProtKB">
        <authorList>
            <consortium name="RefSeq"/>
        </authorList>
    </citation>
    <scope>IDENTIFICATION</scope>
</reference>
<dbReference type="RefSeq" id="XP_026677967.1">
    <property type="nucleotide sequence ID" value="XM_026822166.1"/>
</dbReference>
<dbReference type="CDD" id="cd06768">
    <property type="entry name" value="PDZ_NHERF-like"/>
    <property type="match status" value="1"/>
</dbReference>
<dbReference type="SUPFAM" id="SSF50156">
    <property type="entry name" value="PDZ domain-like"/>
    <property type="match status" value="1"/>
</dbReference>
<keyword evidence="1" id="KW-0677">Repeat</keyword>
<dbReference type="PaxDb" id="121845-A0A3Q0INZ7"/>
<dbReference type="Proteomes" id="UP000079169">
    <property type="component" value="Unplaced"/>
</dbReference>
<dbReference type="GO" id="GO:0043495">
    <property type="term" value="F:protein-membrane adaptor activity"/>
    <property type="evidence" value="ECO:0007669"/>
    <property type="project" value="TreeGrafter"/>
</dbReference>
<evidence type="ECO:0000313" key="4">
    <source>
        <dbReference type="Proteomes" id="UP000079169"/>
    </source>
</evidence>
<dbReference type="KEGG" id="dci:103507246"/>
<dbReference type="GO" id="GO:0016324">
    <property type="term" value="C:apical plasma membrane"/>
    <property type="evidence" value="ECO:0007669"/>
    <property type="project" value="TreeGrafter"/>
</dbReference>
<name>A0A3Q0INZ7_DIACI</name>
<proteinExistence type="predicted"/>
<evidence type="ECO:0000256" key="1">
    <source>
        <dbReference type="ARBA" id="ARBA00022737"/>
    </source>
</evidence>
<sequence>MSEDKTPVVRLCHILKWTDFDGYGFNLHGEKGKTGQYIGKVDEGSPAEAAGLKEGDHIIEVNSVNICNENHNQVVQRIKAVPDETKLLVVDAASEEYFKSNNITISSSLPDIVHLRTPATSGNSNHVEKPSSEESNNSTNQSLTNNTPTPTTNTNNTTNHENQNNLNLNMSAKELRAKLASRKKYDPKKDYLDIKKKYDIVQKL</sequence>
<evidence type="ECO:0000313" key="5">
    <source>
        <dbReference type="RefSeq" id="XP_026677967.1"/>
    </source>
</evidence>
<accession>A0A3Q0INZ7</accession>
<protein>
    <submittedName>
        <fullName evidence="5">Na(+)/H(+) exchange regulatory cofactor NHE-RF1</fullName>
    </submittedName>
</protein>
<dbReference type="PROSITE" id="PS50106">
    <property type="entry name" value="PDZ"/>
    <property type="match status" value="1"/>
</dbReference>
<dbReference type="AlphaFoldDB" id="A0A3Q0INZ7"/>
<dbReference type="InterPro" id="IPR036034">
    <property type="entry name" value="PDZ_sf"/>
</dbReference>
<feature type="compositionally biased region" description="Low complexity" evidence="2">
    <location>
        <begin position="133"/>
        <end position="166"/>
    </location>
</feature>
<dbReference type="InterPro" id="IPR051067">
    <property type="entry name" value="NHER"/>
</dbReference>
<keyword evidence="4" id="KW-1185">Reference proteome</keyword>
<dbReference type="STRING" id="121845.A0A3Q0INZ7"/>
<dbReference type="Gene3D" id="2.30.42.10">
    <property type="match status" value="1"/>
</dbReference>
<dbReference type="PANTHER" id="PTHR14191">
    <property type="entry name" value="PDZ DOMAIN CONTAINING PROTEIN"/>
    <property type="match status" value="1"/>
</dbReference>
<dbReference type="Pfam" id="PF00595">
    <property type="entry name" value="PDZ"/>
    <property type="match status" value="1"/>
</dbReference>
<gene>
    <name evidence="5" type="primary">LOC103507246</name>
</gene>
<dbReference type="GeneID" id="103507246"/>
<dbReference type="SMART" id="SM00228">
    <property type="entry name" value="PDZ"/>
    <property type="match status" value="1"/>
</dbReference>
<dbReference type="GO" id="GO:0072659">
    <property type="term" value="P:protein localization to plasma membrane"/>
    <property type="evidence" value="ECO:0007669"/>
    <property type="project" value="TreeGrafter"/>
</dbReference>
<feature type="domain" description="PDZ" evidence="3">
    <location>
        <begin position="23"/>
        <end position="93"/>
    </location>
</feature>